<keyword evidence="5" id="KW-0238">DNA-binding</keyword>
<dbReference type="InterPro" id="IPR011123">
    <property type="entry name" value="Y_Y_Y"/>
</dbReference>
<dbReference type="Pfam" id="PF12833">
    <property type="entry name" value="HTH_18"/>
    <property type="match status" value="1"/>
</dbReference>
<comment type="catalytic activity">
    <reaction evidence="1">
        <text>ATP + protein L-histidine = ADP + protein N-phospho-L-histidine.</text>
        <dbReference type="EC" id="2.7.13.3"/>
    </reaction>
</comment>
<protein>
    <recommendedName>
        <fullName evidence="2">histidine kinase</fullName>
        <ecNumber evidence="2">2.7.13.3</ecNumber>
    </recommendedName>
</protein>
<dbReference type="Pfam" id="PF02518">
    <property type="entry name" value="HATPase_c"/>
    <property type="match status" value="1"/>
</dbReference>
<evidence type="ECO:0000313" key="12">
    <source>
        <dbReference type="EMBL" id="MEA5429719.1"/>
    </source>
</evidence>
<keyword evidence="8" id="KW-1133">Transmembrane helix</keyword>
<dbReference type="InterPro" id="IPR013783">
    <property type="entry name" value="Ig-like_fold"/>
</dbReference>
<evidence type="ECO:0000313" key="13">
    <source>
        <dbReference type="Proteomes" id="UP001302222"/>
    </source>
</evidence>
<feature type="domain" description="HTH araC/xylS-type" evidence="9">
    <location>
        <begin position="1074"/>
        <end position="1172"/>
    </location>
</feature>
<dbReference type="InterPro" id="IPR004358">
    <property type="entry name" value="Sig_transdc_His_kin-like_C"/>
</dbReference>
<dbReference type="Pfam" id="PF00512">
    <property type="entry name" value="HisKA"/>
    <property type="match status" value="1"/>
</dbReference>
<dbReference type="PROSITE" id="PS50110">
    <property type="entry name" value="RESPONSE_REGULATORY"/>
    <property type="match status" value="1"/>
</dbReference>
<evidence type="ECO:0000256" key="3">
    <source>
        <dbReference type="ARBA" id="ARBA00022553"/>
    </source>
</evidence>
<keyword evidence="6" id="KW-0804">Transcription</keyword>
<dbReference type="PROSITE" id="PS50109">
    <property type="entry name" value="HIS_KIN"/>
    <property type="match status" value="1"/>
</dbReference>
<evidence type="ECO:0000256" key="6">
    <source>
        <dbReference type="ARBA" id="ARBA00023163"/>
    </source>
</evidence>
<dbReference type="Gene3D" id="1.10.287.130">
    <property type="match status" value="1"/>
</dbReference>
<dbReference type="InterPro" id="IPR009057">
    <property type="entry name" value="Homeodomain-like_sf"/>
</dbReference>
<evidence type="ECO:0000256" key="5">
    <source>
        <dbReference type="ARBA" id="ARBA00023125"/>
    </source>
</evidence>
<dbReference type="Gene3D" id="2.130.10.10">
    <property type="entry name" value="YVTN repeat-like/Quinoprotein amine dehydrogenase"/>
    <property type="match status" value="3"/>
</dbReference>
<dbReference type="Gene3D" id="1.10.10.60">
    <property type="entry name" value="Homeodomain-like"/>
    <property type="match status" value="1"/>
</dbReference>
<dbReference type="RefSeq" id="WP_323689823.1">
    <property type="nucleotide sequence ID" value="NZ_JAYGIM010000027.1"/>
</dbReference>
<dbReference type="Gene3D" id="2.60.40.10">
    <property type="entry name" value="Immunoglobulins"/>
    <property type="match status" value="1"/>
</dbReference>
<dbReference type="InterPro" id="IPR018062">
    <property type="entry name" value="HTH_AraC-typ_CS"/>
</dbReference>
<dbReference type="InterPro" id="IPR003594">
    <property type="entry name" value="HATPase_dom"/>
</dbReference>
<dbReference type="Proteomes" id="UP001302222">
    <property type="component" value="Unassembled WGS sequence"/>
</dbReference>
<evidence type="ECO:0000259" key="9">
    <source>
        <dbReference type="PROSITE" id="PS01124"/>
    </source>
</evidence>
<dbReference type="PROSITE" id="PS00041">
    <property type="entry name" value="HTH_ARAC_FAMILY_1"/>
    <property type="match status" value="1"/>
</dbReference>
<evidence type="ECO:0000256" key="4">
    <source>
        <dbReference type="ARBA" id="ARBA00023015"/>
    </source>
</evidence>
<evidence type="ECO:0000259" key="10">
    <source>
        <dbReference type="PROSITE" id="PS50109"/>
    </source>
</evidence>
<dbReference type="CDD" id="cd17574">
    <property type="entry name" value="REC_OmpR"/>
    <property type="match status" value="1"/>
</dbReference>
<evidence type="ECO:0000256" key="8">
    <source>
        <dbReference type="SAM" id="Phobius"/>
    </source>
</evidence>
<dbReference type="Pfam" id="PF00072">
    <property type="entry name" value="Response_reg"/>
    <property type="match status" value="1"/>
</dbReference>
<dbReference type="PANTHER" id="PTHR43547">
    <property type="entry name" value="TWO-COMPONENT HISTIDINE KINASE"/>
    <property type="match status" value="1"/>
</dbReference>
<dbReference type="SMART" id="SM00388">
    <property type="entry name" value="HisKA"/>
    <property type="match status" value="1"/>
</dbReference>
<dbReference type="Gene3D" id="3.40.50.2300">
    <property type="match status" value="1"/>
</dbReference>
<dbReference type="InterPro" id="IPR001789">
    <property type="entry name" value="Sig_transdc_resp-reg_receiver"/>
</dbReference>
<dbReference type="SMART" id="SM00448">
    <property type="entry name" value="REC"/>
    <property type="match status" value="1"/>
</dbReference>
<evidence type="ECO:0000256" key="1">
    <source>
        <dbReference type="ARBA" id="ARBA00000085"/>
    </source>
</evidence>
<keyword evidence="8" id="KW-0812">Transmembrane</keyword>
<dbReference type="CDD" id="cd16922">
    <property type="entry name" value="HATPase_EvgS-ArcB-TorS-like"/>
    <property type="match status" value="1"/>
</dbReference>
<dbReference type="PANTHER" id="PTHR43547:SF2">
    <property type="entry name" value="HYBRID SIGNAL TRANSDUCTION HISTIDINE KINASE C"/>
    <property type="match status" value="1"/>
</dbReference>
<dbReference type="Pfam" id="PF07495">
    <property type="entry name" value="Y_Y_Y"/>
    <property type="match status" value="1"/>
</dbReference>
<dbReference type="InterPro" id="IPR015943">
    <property type="entry name" value="WD40/YVTN_repeat-like_dom_sf"/>
</dbReference>
<keyword evidence="4" id="KW-0805">Transcription regulation</keyword>
<dbReference type="InterPro" id="IPR018060">
    <property type="entry name" value="HTH_AraC"/>
</dbReference>
<dbReference type="EMBL" id="JAYGIM010000027">
    <property type="protein sequence ID" value="MEA5429719.1"/>
    <property type="molecule type" value="Genomic_DNA"/>
</dbReference>
<gene>
    <name evidence="12" type="ORF">VB798_24205</name>
</gene>
<dbReference type="EC" id="2.7.13.3" evidence="2"/>
<dbReference type="InterPro" id="IPR036890">
    <property type="entry name" value="HATPase_C_sf"/>
</dbReference>
<dbReference type="CDD" id="cd00082">
    <property type="entry name" value="HisKA"/>
    <property type="match status" value="1"/>
</dbReference>
<dbReference type="PRINTS" id="PR00344">
    <property type="entry name" value="BCTRLSENSOR"/>
</dbReference>
<organism evidence="12 13">
    <name type="scientific">Arcicella lustrica</name>
    <dbReference type="NCBI Taxonomy" id="2984196"/>
    <lineage>
        <taxon>Bacteria</taxon>
        <taxon>Pseudomonadati</taxon>
        <taxon>Bacteroidota</taxon>
        <taxon>Cytophagia</taxon>
        <taxon>Cytophagales</taxon>
        <taxon>Flectobacillaceae</taxon>
        <taxon>Arcicella</taxon>
    </lineage>
</organism>
<dbReference type="InterPro" id="IPR011110">
    <property type="entry name" value="Reg_prop"/>
</dbReference>
<dbReference type="PROSITE" id="PS01124">
    <property type="entry name" value="HTH_ARAC_FAMILY_2"/>
    <property type="match status" value="1"/>
</dbReference>
<evidence type="ECO:0000259" key="11">
    <source>
        <dbReference type="PROSITE" id="PS50110"/>
    </source>
</evidence>
<sequence>MSQNRVRTIIKDKYGFMWFGTWNGLCRYDGYSFKVYKNIPNDNHSIASNRIHYLYKDTNGDLWIETFRSVICRYQYETDNFIRFKPAQLPKAIRDSVNRQQNLAKINSLATELQQKIGLFELSQTKENIVFKVNPNNEGGINDNNVNCVYKDNEGILWLGTTTGGVNKAELNAKPFHTHTLETDLHSTAQTSVRAILADSSGIWLGTQDKGVVFFDRKTYTRKTVTGLVSGKNVRALLKDSRGDLWIGSRTRLDKYNPRTKKTTSYFQQNGAAFTRFFAIAEDLLDQSIWLATINGILRYDPKTNTFQKQKLNHSFSSSGAGCLFFDSKKNLWIGSEYAGLIKVKRNLRTRQIAEIQIYNSEGVNPKLPDNRVYGITEDEKGNIWAGTANGLAKIDSKNHITLFGQQQGLADTYIAKVQADQQGFIWIGHKLGLSRLNIASGIIRNYTIKENTPRFEFTDATGCRDNKNGELFFGSTEGFVSFLPTEISDNTQLPKVYFTGLEVQNKAVLQGEKVNERVLLTLPIALTKQLRFIHDDHSFSIEFAALQYIAPDRCQYAYKLEGIDADWVVSDARKRVASYSNLPDGKYRLLVKASNSDGIWNPEPATLEIIVLPPWWHTWWAYGVYALLFIFLIYGIYRIVQTRQAYHQKIFEAKIQAEKAIEMDELKSRFFTNISHEFRTPLSLIIDPLDYLMSGKNLAGKEKTYYQIIHRNASRLLQLINELLAFRKLESGTRQLAIQHQDIVLFIRQLLSAFELRAEKRQIKLHFESEKESLFMGFDAEVLSTILYNLVSNALKFSGEKGEIWITLHAQSPQMNDVSISVKDNGSGIPANMIDRVFDPFVQADNHAQKSSEGTGLGLALTKELVELHQGNISVSSEPFIATCFTFTLKGFDENTVQEFSQIAEYSNDKIETIALEETQNTSSEVVLLVEDNYDIRTYLKSILQNTYQVYEASNGVEGFEKAKEIVPDIIITDVMMPQESGIELCGKIKNDERTSHIPVIVLTARQSQESQIESYDIGADAFIPKPFSSELLQSRIQNLLNSRKKLRELFGLSTGFDHKIIGTNATDKLFVTKVYHLIESNLLDTNLNVEWLADQLSLSRTQLYRKIKALTNQSVHDFITTIRLKKASEYLQENHTVAEISYMVGYSDPTTFSRAFQKQFGQTPKKYSQNSKQ</sequence>
<keyword evidence="13" id="KW-1185">Reference proteome</keyword>
<name>A0ABU5SR75_9BACT</name>
<dbReference type="SMART" id="SM00342">
    <property type="entry name" value="HTH_ARAC"/>
    <property type="match status" value="1"/>
</dbReference>
<keyword evidence="8" id="KW-0472">Membrane</keyword>
<feature type="domain" description="Response regulatory" evidence="11">
    <location>
        <begin position="927"/>
        <end position="1042"/>
    </location>
</feature>
<evidence type="ECO:0000256" key="2">
    <source>
        <dbReference type="ARBA" id="ARBA00012438"/>
    </source>
</evidence>
<dbReference type="SUPFAM" id="SSF63829">
    <property type="entry name" value="Calcium-dependent phosphotriesterase"/>
    <property type="match status" value="3"/>
</dbReference>
<accession>A0ABU5SR75</accession>
<dbReference type="Gene3D" id="3.30.565.10">
    <property type="entry name" value="Histidine kinase-like ATPase, C-terminal domain"/>
    <property type="match status" value="1"/>
</dbReference>
<dbReference type="SUPFAM" id="SSF47384">
    <property type="entry name" value="Homodimeric domain of signal transducing histidine kinase"/>
    <property type="match status" value="1"/>
</dbReference>
<dbReference type="InterPro" id="IPR003661">
    <property type="entry name" value="HisK_dim/P_dom"/>
</dbReference>
<dbReference type="InterPro" id="IPR011006">
    <property type="entry name" value="CheY-like_superfamily"/>
</dbReference>
<dbReference type="SUPFAM" id="SSF55874">
    <property type="entry name" value="ATPase domain of HSP90 chaperone/DNA topoisomerase II/histidine kinase"/>
    <property type="match status" value="1"/>
</dbReference>
<dbReference type="InterPro" id="IPR005467">
    <property type="entry name" value="His_kinase_dom"/>
</dbReference>
<evidence type="ECO:0000256" key="7">
    <source>
        <dbReference type="PROSITE-ProRule" id="PRU00169"/>
    </source>
</evidence>
<dbReference type="SUPFAM" id="SSF52172">
    <property type="entry name" value="CheY-like"/>
    <property type="match status" value="1"/>
</dbReference>
<dbReference type="SMART" id="SM00387">
    <property type="entry name" value="HATPase_c"/>
    <property type="match status" value="1"/>
</dbReference>
<comment type="caution">
    <text evidence="12">The sequence shown here is derived from an EMBL/GenBank/DDBJ whole genome shotgun (WGS) entry which is preliminary data.</text>
</comment>
<dbReference type="SUPFAM" id="SSF46689">
    <property type="entry name" value="Homeodomain-like"/>
    <property type="match status" value="1"/>
</dbReference>
<proteinExistence type="predicted"/>
<dbReference type="Pfam" id="PF07494">
    <property type="entry name" value="Reg_prop"/>
    <property type="match status" value="4"/>
</dbReference>
<feature type="transmembrane region" description="Helical" evidence="8">
    <location>
        <begin position="620"/>
        <end position="641"/>
    </location>
</feature>
<feature type="domain" description="Histidine kinase" evidence="10">
    <location>
        <begin position="674"/>
        <end position="894"/>
    </location>
</feature>
<keyword evidence="3 7" id="KW-0597">Phosphoprotein</keyword>
<reference evidence="12 13" key="1">
    <citation type="submission" date="2023-12" db="EMBL/GenBank/DDBJ databases">
        <title>Novel species of the genus Arcicella isolated from rivers.</title>
        <authorList>
            <person name="Lu H."/>
        </authorList>
    </citation>
    <scope>NUCLEOTIDE SEQUENCE [LARGE SCALE GENOMIC DNA]</scope>
    <source>
        <strain evidence="12 13">DC25W</strain>
    </source>
</reference>
<dbReference type="InterPro" id="IPR036097">
    <property type="entry name" value="HisK_dim/P_sf"/>
</dbReference>
<feature type="modified residue" description="4-aspartylphosphate" evidence="7">
    <location>
        <position position="975"/>
    </location>
</feature>